<keyword evidence="8" id="KW-0808">Transferase</keyword>
<feature type="domain" description="Oligosaccharyl transferase STT3 N-terminal" evidence="18">
    <location>
        <begin position="41"/>
        <end position="375"/>
    </location>
</feature>
<evidence type="ECO:0000256" key="15">
    <source>
        <dbReference type="ARBA" id="ARBA00030679"/>
    </source>
</evidence>
<reference evidence="19 20" key="1">
    <citation type="journal article" date="2013" name="Open Biol.">
        <title>Genomics and genetics of Sulfolobus islandicus LAL14/1, a model hyperthermophilic archaeon.</title>
        <authorList>
            <person name="Jaubert C."/>
            <person name="Danioux C."/>
            <person name="Oberto J."/>
            <person name="Cortez D."/>
            <person name="Bize A."/>
            <person name="Krupovic M."/>
            <person name="She Q."/>
            <person name="Forterre P."/>
            <person name="Prangishvili D."/>
            <person name="Sezonov G."/>
        </authorList>
    </citation>
    <scope>NUCLEOTIDE SEQUENCE [LARGE SCALE GENOMIC DNA]</scope>
    <source>
        <strain evidence="19">LAL14/1</strain>
    </source>
</reference>
<dbReference type="EC" id="2.4.99.21" evidence="6"/>
<keyword evidence="12 17" id="KW-1133">Transmembrane helix</keyword>
<feature type="transmembrane region" description="Helical" evidence="17">
    <location>
        <begin position="438"/>
        <end position="460"/>
    </location>
</feature>
<evidence type="ECO:0000256" key="2">
    <source>
        <dbReference type="ARBA" id="ARBA00001946"/>
    </source>
</evidence>
<dbReference type="Pfam" id="PF02516">
    <property type="entry name" value="STT3"/>
    <property type="match status" value="1"/>
</dbReference>
<dbReference type="GO" id="GO:0004576">
    <property type="term" value="F:oligosaccharyl transferase activity"/>
    <property type="evidence" value="ECO:0007669"/>
    <property type="project" value="InterPro"/>
</dbReference>
<keyword evidence="7" id="KW-0328">Glycosyltransferase</keyword>
<comment type="cofactor">
    <cofactor evidence="1">
        <name>Mn(2+)</name>
        <dbReference type="ChEBI" id="CHEBI:29035"/>
    </cofactor>
</comment>
<dbReference type="HOGENOM" id="CLU_376262_0_0_2"/>
<keyword evidence="10" id="KW-0479">Metal-binding</keyword>
<dbReference type="GeneID" id="15297543"/>
<feature type="transmembrane region" description="Helical" evidence="17">
    <location>
        <begin position="80"/>
        <end position="103"/>
    </location>
</feature>
<evidence type="ECO:0000256" key="4">
    <source>
        <dbReference type="ARBA" id="ARBA00004922"/>
    </source>
</evidence>
<evidence type="ECO:0000256" key="16">
    <source>
        <dbReference type="ARBA" id="ARBA00034066"/>
    </source>
</evidence>
<keyword evidence="11" id="KW-0460">Magnesium</keyword>
<evidence type="ECO:0000256" key="17">
    <source>
        <dbReference type="SAM" id="Phobius"/>
    </source>
</evidence>
<gene>
    <name evidence="19" type="ORF">SiL_1050</name>
</gene>
<feature type="transmembrane region" description="Helical" evidence="17">
    <location>
        <begin position="21"/>
        <end position="43"/>
    </location>
</feature>
<comment type="similarity">
    <text evidence="5">Belongs to the STT3 family.</text>
</comment>
<dbReference type="GO" id="GO:0046872">
    <property type="term" value="F:metal ion binding"/>
    <property type="evidence" value="ECO:0007669"/>
    <property type="project" value="UniProtKB-KW"/>
</dbReference>
<evidence type="ECO:0000256" key="9">
    <source>
        <dbReference type="ARBA" id="ARBA00022692"/>
    </source>
</evidence>
<evidence type="ECO:0000256" key="14">
    <source>
        <dbReference type="ARBA" id="ARBA00023211"/>
    </source>
</evidence>
<evidence type="ECO:0000313" key="19">
    <source>
        <dbReference type="EMBL" id="AGJ62500.1"/>
    </source>
</evidence>
<evidence type="ECO:0000256" key="3">
    <source>
        <dbReference type="ARBA" id="ARBA00004127"/>
    </source>
</evidence>
<feature type="transmembrane region" description="Helical" evidence="17">
    <location>
        <begin position="141"/>
        <end position="158"/>
    </location>
</feature>
<comment type="cofactor">
    <cofactor evidence="2">
        <name>Mg(2+)</name>
        <dbReference type="ChEBI" id="CHEBI:18420"/>
    </cofactor>
</comment>
<dbReference type="GO" id="GO:0016020">
    <property type="term" value="C:membrane"/>
    <property type="evidence" value="ECO:0007669"/>
    <property type="project" value="InterPro"/>
</dbReference>
<evidence type="ECO:0000256" key="10">
    <source>
        <dbReference type="ARBA" id="ARBA00022723"/>
    </source>
</evidence>
<feature type="transmembrane region" description="Helical" evidence="17">
    <location>
        <begin position="164"/>
        <end position="183"/>
    </location>
</feature>
<protein>
    <recommendedName>
        <fullName evidence="6">dolichyl-phosphooligosaccharide-protein glycotransferase</fullName>
        <ecNumber evidence="6">2.4.99.21</ecNumber>
    </recommendedName>
    <alternativeName>
        <fullName evidence="15">Oligosaccharyl transferase</fullName>
    </alternativeName>
</protein>
<dbReference type="PANTHER" id="PTHR13872">
    <property type="entry name" value="DOLICHYL-DIPHOSPHOOLIGOSACCHARIDE--PROTEIN GLYCOSYLTRANSFERASE SUBUNIT"/>
    <property type="match status" value="1"/>
</dbReference>
<dbReference type="EMBL" id="CP003928">
    <property type="protein sequence ID" value="AGJ62500.1"/>
    <property type="molecule type" value="Genomic_DNA"/>
</dbReference>
<evidence type="ECO:0000256" key="13">
    <source>
        <dbReference type="ARBA" id="ARBA00023136"/>
    </source>
</evidence>
<comment type="catalytic activity">
    <reaction evidence="16">
        <text>an archaeal dolichyl phosphooligosaccharide + [protein]-L-asparagine = an archaeal dolichyl phosphate + a glycoprotein with the oligosaccharide chain attached by N-beta-D-glycosyl linkage to a protein L-asparagine.</text>
        <dbReference type="EC" id="2.4.99.21"/>
    </reaction>
</comment>
<feature type="transmembrane region" description="Helical" evidence="17">
    <location>
        <begin position="109"/>
        <end position="129"/>
    </location>
</feature>
<dbReference type="InterPro" id="IPR003674">
    <property type="entry name" value="Oligo_trans_STT3"/>
</dbReference>
<feature type="transmembrane region" description="Helical" evidence="17">
    <location>
        <begin position="353"/>
        <end position="374"/>
    </location>
</feature>
<organism>
    <name type="scientific">Saccharolobus islandicus LAL14/1</name>
    <dbReference type="NCBI Taxonomy" id="1241935"/>
    <lineage>
        <taxon>Archaea</taxon>
        <taxon>Thermoproteota</taxon>
        <taxon>Thermoprotei</taxon>
        <taxon>Sulfolobales</taxon>
        <taxon>Sulfolobaceae</taxon>
        <taxon>Saccharolobus</taxon>
    </lineage>
</organism>
<evidence type="ECO:0000256" key="12">
    <source>
        <dbReference type="ARBA" id="ARBA00022989"/>
    </source>
</evidence>
<dbReference type="InterPro" id="IPR048307">
    <property type="entry name" value="STT3_N"/>
</dbReference>
<keyword evidence="9 17" id="KW-0812">Transmembrane</keyword>
<keyword evidence="14" id="KW-0464">Manganese</keyword>
<feature type="transmembrane region" description="Helical" evidence="17">
    <location>
        <begin position="405"/>
        <end position="426"/>
    </location>
</feature>
<feature type="transmembrane region" description="Helical" evidence="17">
    <location>
        <begin position="259"/>
        <end position="282"/>
    </location>
</feature>
<dbReference type="KEGG" id="sic:SiL_1050"/>
<keyword evidence="13 17" id="KW-0472">Membrane</keyword>
<feature type="transmembrane region" description="Helical" evidence="17">
    <location>
        <begin position="212"/>
        <end position="229"/>
    </location>
</feature>
<dbReference type="Proteomes" id="UP000013006">
    <property type="component" value="Chromosome"/>
</dbReference>
<evidence type="ECO:0000256" key="5">
    <source>
        <dbReference type="ARBA" id="ARBA00010810"/>
    </source>
</evidence>
<evidence type="ECO:0000313" key="20">
    <source>
        <dbReference type="Proteomes" id="UP000013006"/>
    </source>
</evidence>
<evidence type="ECO:0000256" key="1">
    <source>
        <dbReference type="ARBA" id="ARBA00001936"/>
    </source>
</evidence>
<evidence type="ECO:0000259" key="18">
    <source>
        <dbReference type="Pfam" id="PF02516"/>
    </source>
</evidence>
<dbReference type="PANTHER" id="PTHR13872:SF1">
    <property type="entry name" value="DOLICHYL-DIPHOSPHOOLIGOSACCHARIDE--PROTEIN GLYCOSYLTRANSFERASE SUBUNIT STT3B"/>
    <property type="match status" value="1"/>
</dbReference>
<accession>M9UE80</accession>
<evidence type="ECO:0000256" key="8">
    <source>
        <dbReference type="ARBA" id="ARBA00022679"/>
    </source>
</evidence>
<feature type="transmembrane region" description="Helical" evidence="17">
    <location>
        <begin position="236"/>
        <end position="253"/>
    </location>
</feature>
<feature type="transmembrane region" description="Helical" evidence="17">
    <location>
        <begin position="294"/>
        <end position="316"/>
    </location>
</feature>
<evidence type="ECO:0000256" key="11">
    <source>
        <dbReference type="ARBA" id="ARBA00022842"/>
    </source>
</evidence>
<dbReference type="RefSeq" id="WP_015581135.1">
    <property type="nucleotide sequence ID" value="NC_021058.1"/>
</dbReference>
<proteinExistence type="inferred from homology"/>
<sequence>MQSVKGLRRDLRKTSFIDLPLIVGLSLVSILIRSLSANWPLAVNEFDPWYLFYNALLIAQVHGNWYAVPPDVLGWFPWGYFIELGNTIGLPFLVALASLPFYGTYGANAVYTVAIFSDILLAGLGVVASYLSIESITNSRLAGYMAAAIIAVSPALTYKNLLGGLPKTSWGAVFILFAIFLFNQGLKKKNIWYGVPAGFVLFLAEISWGGYTYIDLSLLVAAFLLILLNRNDETTANLYTIMVVVTSFLTSLAPNNIGFMSGLAHGLSLLLISAVLYLDLYLSKTLPKEIVDSRNLIVIAVLIFIFTIGLSGLSILRPTSAPIPSRYYAIINPFYQVTIPIDKTVAEYIPQPITAMIQDFGIALFLSVIGMYYLIRKGNLVGLWLLVLGVASIFGTSQQPYLFNYTAYMVAALGGLGVYYIADNLLKGVKNGNSSKILVGFFLAIVGISLVADAGLATLASNEPPAITNAATSFLTTNYSWVSAANWIRTHSPQHAFVLSWWDYGYWLEVLTNRSVIDENNTLNGTQIKLMAEMFLNNETFAANVLEKYFHLYPYGSPNYTIPVYIVAYDAVTLVYLYSASQAQWYVGYPPSLPNAFFGYTTSLGDIGKAMGAMTTIAGYPLEEYINLTELNNTITQIINTYATTNPTIAQALASQVSQAEPFAWTPKAYNSLIVQMFIESLYQIGYGQPIAPFTTQIIPSSSGYIITGSPLPRVQLMYFQPAYIALFPVGNGGAGGVGYTTYIMVMVYQFTQPGVILKPTVVINS</sequence>
<feature type="transmembrane region" description="Helical" evidence="17">
    <location>
        <begin position="381"/>
        <end position="399"/>
    </location>
</feature>
<comment type="pathway">
    <text evidence="4">Protein modification; protein glycosylation.</text>
</comment>
<dbReference type="AlphaFoldDB" id="M9UE80"/>
<comment type="subcellular location">
    <subcellularLocation>
        <location evidence="3">Endomembrane system</location>
        <topology evidence="3">Multi-pass membrane protein</topology>
    </subcellularLocation>
</comment>
<dbReference type="UniPathway" id="UPA00378"/>
<dbReference type="Gene3D" id="3.40.50.12610">
    <property type="match status" value="1"/>
</dbReference>
<dbReference type="GO" id="GO:0012505">
    <property type="term" value="C:endomembrane system"/>
    <property type="evidence" value="ECO:0007669"/>
    <property type="project" value="UniProtKB-SubCell"/>
</dbReference>
<name>M9UE80_SACIS</name>
<evidence type="ECO:0000256" key="7">
    <source>
        <dbReference type="ARBA" id="ARBA00022676"/>
    </source>
</evidence>
<evidence type="ECO:0000256" key="6">
    <source>
        <dbReference type="ARBA" id="ARBA00012602"/>
    </source>
</evidence>